<evidence type="ECO:0000256" key="6">
    <source>
        <dbReference type="ARBA" id="ARBA00023601"/>
    </source>
</evidence>
<dbReference type="SUPFAM" id="SSF102114">
    <property type="entry name" value="Radical SAM enzymes"/>
    <property type="match status" value="1"/>
</dbReference>
<keyword evidence="9" id="KW-1185">Reference proteome</keyword>
<dbReference type="CDD" id="cd01335">
    <property type="entry name" value="Radical_SAM"/>
    <property type="match status" value="1"/>
</dbReference>
<dbReference type="RefSeq" id="WP_272138848.1">
    <property type="nucleotide sequence ID" value="NZ_JAQLOI010000003.1"/>
</dbReference>
<dbReference type="SFLD" id="SFLDG01072">
    <property type="entry name" value="dehydrogenase_like"/>
    <property type="match status" value="1"/>
</dbReference>
<dbReference type="InterPro" id="IPR058240">
    <property type="entry name" value="rSAM_sf"/>
</dbReference>
<evidence type="ECO:0000256" key="5">
    <source>
        <dbReference type="ARBA" id="ARBA00023014"/>
    </source>
</evidence>
<proteinExistence type="inferred from homology"/>
<name>A0ABT4YUR7_9VIBR</name>
<comment type="cofactor">
    <cofactor evidence="1">
        <name>[4Fe-4S] cluster</name>
        <dbReference type="ChEBI" id="CHEBI:49883"/>
    </cofactor>
</comment>
<dbReference type="InterPro" id="IPR023867">
    <property type="entry name" value="Sulphatase_maturase_rSAM"/>
</dbReference>
<dbReference type="InterPro" id="IPR023885">
    <property type="entry name" value="4Fe4S-binding_SPASM_dom"/>
</dbReference>
<comment type="caution">
    <text evidence="8">The sequence shown here is derived from an EMBL/GenBank/DDBJ whole genome shotgun (WGS) entry which is preliminary data.</text>
</comment>
<dbReference type="PROSITE" id="PS51918">
    <property type="entry name" value="RADICAL_SAM"/>
    <property type="match status" value="1"/>
</dbReference>
<keyword evidence="5" id="KW-0411">Iron-sulfur</keyword>
<dbReference type="SFLD" id="SFLDG01384">
    <property type="entry name" value="thioether_bond_formation_requi"/>
    <property type="match status" value="1"/>
</dbReference>
<dbReference type="Pfam" id="PF04055">
    <property type="entry name" value="Radical_SAM"/>
    <property type="match status" value="1"/>
</dbReference>
<sequence>MKNPFHVIVKPVGDVCNLNCTYCFYKEKSDEGARMSDETLVNLTKKYIQEQPKGCKEVQFVWQGGEPMLAGLEFYQRALQLQDKYRRPDMKITNAIQTNGTLITNQWADFLHHHQFLVGLSVDGTKVIHDSERLYYSGQGSFDKVLKGYKKLQERGIQTNILCVVHPNNVECGTEIYQFLTHKMQVKRLQFLPVVGDETIDPTAWGKFLSNVFELWLKKGLGQVSVQLFDTAYARIVNGVETFCVHAHDCGNQLVVERNGSVYSCDHYVEPSQYLGCVDQNSFAEMLTSPAQLSFKRMSALHDEVCSGCDVKGLCQSGCPKHRDNDHKNKLCSGYYSFYKHSIPYFYAIAECQRRGIALTHYDKFITQIKTSIIQQAG</sequence>
<dbReference type="SFLD" id="SFLDS00029">
    <property type="entry name" value="Radical_SAM"/>
    <property type="match status" value="1"/>
</dbReference>
<organism evidence="8 9">
    <name type="scientific">Vibrio algarum</name>
    <dbReference type="NCBI Taxonomy" id="3020714"/>
    <lineage>
        <taxon>Bacteria</taxon>
        <taxon>Pseudomonadati</taxon>
        <taxon>Pseudomonadota</taxon>
        <taxon>Gammaproteobacteria</taxon>
        <taxon>Vibrionales</taxon>
        <taxon>Vibrionaceae</taxon>
        <taxon>Vibrio</taxon>
    </lineage>
</organism>
<keyword evidence="2" id="KW-0949">S-adenosyl-L-methionine</keyword>
<comment type="similarity">
    <text evidence="6">Belongs to the radical SAM superfamily. Anaerobic sulfatase-maturating enzyme family.</text>
</comment>
<keyword evidence="4" id="KW-0408">Iron</keyword>
<dbReference type="InterPro" id="IPR007197">
    <property type="entry name" value="rSAM"/>
</dbReference>
<reference evidence="8 9" key="1">
    <citation type="submission" date="2023-01" db="EMBL/GenBank/DDBJ databases">
        <title>Vibrio sp. KJ40-1 sp.nov, isolated from marine algae.</title>
        <authorList>
            <person name="Butt M."/>
            <person name="Kim J.M.J."/>
            <person name="Jeon C.O.C."/>
        </authorList>
    </citation>
    <scope>NUCLEOTIDE SEQUENCE [LARGE SCALE GENOMIC DNA]</scope>
    <source>
        <strain evidence="8 9">KJ40-1</strain>
    </source>
</reference>
<evidence type="ECO:0000313" key="9">
    <source>
        <dbReference type="Proteomes" id="UP001210678"/>
    </source>
</evidence>
<dbReference type="SFLD" id="SFLDG01067">
    <property type="entry name" value="SPASM/twitch_domain_containing"/>
    <property type="match status" value="1"/>
</dbReference>
<evidence type="ECO:0000256" key="1">
    <source>
        <dbReference type="ARBA" id="ARBA00001966"/>
    </source>
</evidence>
<dbReference type="Pfam" id="PF13186">
    <property type="entry name" value="SPASM"/>
    <property type="match status" value="1"/>
</dbReference>
<feature type="domain" description="Radical SAM core" evidence="7">
    <location>
        <begin position="1"/>
        <end position="227"/>
    </location>
</feature>
<dbReference type="Proteomes" id="UP001210678">
    <property type="component" value="Unassembled WGS sequence"/>
</dbReference>
<dbReference type="NCBIfam" id="TIGR03942">
    <property type="entry name" value="sulfatase_rSAM"/>
    <property type="match status" value="1"/>
</dbReference>
<evidence type="ECO:0000256" key="3">
    <source>
        <dbReference type="ARBA" id="ARBA00022723"/>
    </source>
</evidence>
<dbReference type="InterPro" id="IPR013785">
    <property type="entry name" value="Aldolase_TIM"/>
</dbReference>
<evidence type="ECO:0000256" key="4">
    <source>
        <dbReference type="ARBA" id="ARBA00023004"/>
    </source>
</evidence>
<dbReference type="EMBL" id="JAQLOI010000003">
    <property type="protein sequence ID" value="MDB1125283.1"/>
    <property type="molecule type" value="Genomic_DNA"/>
</dbReference>
<evidence type="ECO:0000313" key="8">
    <source>
        <dbReference type="EMBL" id="MDB1125283.1"/>
    </source>
</evidence>
<dbReference type="NCBIfam" id="TIGR04085">
    <property type="entry name" value="rSAM_more_4Fe4S"/>
    <property type="match status" value="1"/>
</dbReference>
<evidence type="ECO:0000259" key="7">
    <source>
        <dbReference type="PROSITE" id="PS51918"/>
    </source>
</evidence>
<evidence type="ECO:0000256" key="2">
    <source>
        <dbReference type="ARBA" id="ARBA00022691"/>
    </source>
</evidence>
<gene>
    <name evidence="8" type="ORF">PGX00_17170</name>
</gene>
<accession>A0ABT4YUR7</accession>
<protein>
    <submittedName>
        <fullName evidence="8">Anaerobic sulfatase maturase</fullName>
    </submittedName>
</protein>
<keyword evidence="3" id="KW-0479">Metal-binding</keyword>
<dbReference type="Gene3D" id="3.20.20.70">
    <property type="entry name" value="Aldolase class I"/>
    <property type="match status" value="1"/>
</dbReference>
<dbReference type="PANTHER" id="PTHR43273">
    <property type="entry name" value="ANAEROBIC SULFATASE-MATURATING ENZYME HOMOLOG ASLB-RELATED"/>
    <property type="match status" value="1"/>
</dbReference>
<dbReference type="SFLD" id="SFLDG01386">
    <property type="entry name" value="main_SPASM_domain-containing"/>
    <property type="match status" value="1"/>
</dbReference>
<dbReference type="PANTHER" id="PTHR43273:SF3">
    <property type="entry name" value="ANAEROBIC SULFATASE-MATURATING ENZYME HOMOLOG ASLB-RELATED"/>
    <property type="match status" value="1"/>
</dbReference>